<sequence>MDEFSPWLLGKLHTQCPFNPRVMKSILRNIWKLSKGLVIRDLDANLFAFQFFVAPDRDYKTTFFTWILASHIGELVSYDDATMFGIAKALCFRVNINISKPLRRGIYIKAADKQIWIKFKCVKLPDFCYGCGKLGYVLASCDIVQIEEDDRSLQYSTWLCASPLKSRRRNAEMELHEEQKLYMAFLNKAACSIVQTKLTFDNGTVGDDEGFWEEEDRETTFVNDA</sequence>
<reference evidence="1" key="1">
    <citation type="submission" date="2022-04" db="EMBL/GenBank/DDBJ databases">
        <title>Carnegiea gigantea Genome sequencing and assembly v2.</title>
        <authorList>
            <person name="Copetti D."/>
            <person name="Sanderson M.J."/>
            <person name="Burquez A."/>
            <person name="Wojciechowski M.F."/>
        </authorList>
    </citation>
    <scope>NUCLEOTIDE SEQUENCE</scope>
    <source>
        <strain evidence="1">SGP5-SGP5p</strain>
        <tissue evidence="1">Aerial part</tissue>
    </source>
</reference>
<gene>
    <name evidence="1" type="ORF">Cgig2_030987</name>
</gene>
<dbReference type="AlphaFoldDB" id="A0A9Q1KK46"/>
<evidence type="ECO:0000313" key="2">
    <source>
        <dbReference type="Proteomes" id="UP001153076"/>
    </source>
</evidence>
<name>A0A9Q1KK46_9CARY</name>
<organism evidence="1 2">
    <name type="scientific">Carnegiea gigantea</name>
    <dbReference type="NCBI Taxonomy" id="171969"/>
    <lineage>
        <taxon>Eukaryota</taxon>
        <taxon>Viridiplantae</taxon>
        <taxon>Streptophyta</taxon>
        <taxon>Embryophyta</taxon>
        <taxon>Tracheophyta</taxon>
        <taxon>Spermatophyta</taxon>
        <taxon>Magnoliopsida</taxon>
        <taxon>eudicotyledons</taxon>
        <taxon>Gunneridae</taxon>
        <taxon>Pentapetalae</taxon>
        <taxon>Caryophyllales</taxon>
        <taxon>Cactineae</taxon>
        <taxon>Cactaceae</taxon>
        <taxon>Cactoideae</taxon>
        <taxon>Echinocereeae</taxon>
        <taxon>Carnegiea</taxon>
    </lineage>
</organism>
<dbReference type="OrthoDB" id="996998at2759"/>
<protein>
    <recommendedName>
        <fullName evidence="3">CCHC-type domain-containing protein</fullName>
    </recommendedName>
</protein>
<accession>A0A9Q1KK46</accession>
<dbReference type="Proteomes" id="UP001153076">
    <property type="component" value="Unassembled WGS sequence"/>
</dbReference>
<comment type="caution">
    <text evidence="1">The sequence shown here is derived from an EMBL/GenBank/DDBJ whole genome shotgun (WGS) entry which is preliminary data.</text>
</comment>
<proteinExistence type="predicted"/>
<keyword evidence="2" id="KW-1185">Reference proteome</keyword>
<dbReference type="EMBL" id="JAKOGI010000104">
    <property type="protein sequence ID" value="KAJ8444167.1"/>
    <property type="molecule type" value="Genomic_DNA"/>
</dbReference>
<evidence type="ECO:0008006" key="3">
    <source>
        <dbReference type="Google" id="ProtNLM"/>
    </source>
</evidence>
<dbReference type="InterPro" id="IPR040256">
    <property type="entry name" value="At4g02000-like"/>
</dbReference>
<dbReference type="PANTHER" id="PTHR31286">
    <property type="entry name" value="GLYCINE-RICH CELL WALL STRUCTURAL PROTEIN 1.8-LIKE"/>
    <property type="match status" value="1"/>
</dbReference>
<dbReference type="PANTHER" id="PTHR31286:SF180">
    <property type="entry name" value="OS10G0362600 PROTEIN"/>
    <property type="match status" value="1"/>
</dbReference>
<evidence type="ECO:0000313" key="1">
    <source>
        <dbReference type="EMBL" id="KAJ8444167.1"/>
    </source>
</evidence>